<reference evidence="2" key="1">
    <citation type="journal article" date="2018" name="Genome Biol. Evol.">
        <title>Genomics and development of Lentinus tigrinus, a white-rot wood-decaying mushroom with dimorphic fruiting bodies.</title>
        <authorList>
            <person name="Wu B."/>
            <person name="Xu Z."/>
            <person name="Knudson A."/>
            <person name="Carlson A."/>
            <person name="Chen N."/>
            <person name="Kovaka S."/>
            <person name="LaButti K."/>
            <person name="Lipzen A."/>
            <person name="Pennachio C."/>
            <person name="Riley R."/>
            <person name="Schakwitz W."/>
            <person name="Umezawa K."/>
            <person name="Ohm R.A."/>
            <person name="Grigoriev I.V."/>
            <person name="Nagy L.G."/>
            <person name="Gibbons J."/>
            <person name="Hibbett D."/>
        </authorList>
    </citation>
    <scope>NUCLEOTIDE SEQUENCE [LARGE SCALE GENOMIC DNA]</scope>
    <source>
        <strain evidence="2">ALCF2SS1-6</strain>
    </source>
</reference>
<evidence type="ECO:0000256" key="1">
    <source>
        <dbReference type="SAM" id="MobiDB-lite"/>
    </source>
</evidence>
<sequence length="203" mass="23155">MPYFTEPASAPKYPPASMKHWTAGLVTESGEVLPSYVVAYALGCVVPSRWTNSIPSRKRYVHANCSRITQTTLWRRCSSMYLIQSDAKQTLLRARDPDTGKPLIVWVHAVVPGTSVTKPTERISPEEWATFDAFLSRKGISEEMRKNTRRCRIEWPKGSAYPVWVPQALLDHMRKWWRQFEPKKRAVEEASKSNERSDSASAA</sequence>
<protein>
    <submittedName>
        <fullName evidence="2">Uncharacterized protein</fullName>
    </submittedName>
</protein>
<proteinExistence type="predicted"/>
<dbReference type="OrthoDB" id="2760934at2759"/>
<evidence type="ECO:0000313" key="3">
    <source>
        <dbReference type="Proteomes" id="UP000313359"/>
    </source>
</evidence>
<keyword evidence="3" id="KW-1185">Reference proteome</keyword>
<dbReference type="AlphaFoldDB" id="A0A5C2RZD2"/>
<dbReference type="Proteomes" id="UP000313359">
    <property type="component" value="Unassembled WGS sequence"/>
</dbReference>
<dbReference type="EMBL" id="ML122288">
    <property type="protein sequence ID" value="RPD56338.1"/>
    <property type="molecule type" value="Genomic_DNA"/>
</dbReference>
<accession>A0A5C2RZD2</accession>
<gene>
    <name evidence="2" type="ORF">L227DRAFT_256606</name>
</gene>
<name>A0A5C2RZD2_9APHY</name>
<feature type="region of interest" description="Disordered" evidence="1">
    <location>
        <begin position="184"/>
        <end position="203"/>
    </location>
</feature>
<organism evidence="2 3">
    <name type="scientific">Lentinus tigrinus ALCF2SS1-6</name>
    <dbReference type="NCBI Taxonomy" id="1328759"/>
    <lineage>
        <taxon>Eukaryota</taxon>
        <taxon>Fungi</taxon>
        <taxon>Dikarya</taxon>
        <taxon>Basidiomycota</taxon>
        <taxon>Agaricomycotina</taxon>
        <taxon>Agaricomycetes</taxon>
        <taxon>Polyporales</taxon>
        <taxon>Polyporaceae</taxon>
        <taxon>Lentinus</taxon>
    </lineage>
</organism>
<evidence type="ECO:0000313" key="2">
    <source>
        <dbReference type="EMBL" id="RPD56338.1"/>
    </source>
</evidence>